<name>A0ABN7WYZ0_GIGMA</name>
<evidence type="ECO:0000313" key="1">
    <source>
        <dbReference type="EMBL" id="CAG8844136.1"/>
    </source>
</evidence>
<accession>A0ABN7WYZ0</accession>
<keyword evidence="2" id="KW-1185">Reference proteome</keyword>
<reference evidence="1 2" key="1">
    <citation type="submission" date="2021-06" db="EMBL/GenBank/DDBJ databases">
        <authorList>
            <person name="Kallberg Y."/>
            <person name="Tangrot J."/>
            <person name="Rosling A."/>
        </authorList>
    </citation>
    <scope>NUCLEOTIDE SEQUENCE [LARGE SCALE GENOMIC DNA]</scope>
    <source>
        <strain evidence="1 2">120-4 pot B 10/14</strain>
    </source>
</reference>
<protein>
    <submittedName>
        <fullName evidence="1">16202_t:CDS:1</fullName>
    </submittedName>
</protein>
<gene>
    <name evidence="1" type="ORF">GMARGA_LOCUS36923</name>
</gene>
<proteinExistence type="predicted"/>
<dbReference type="EMBL" id="CAJVQB010074787">
    <property type="protein sequence ID" value="CAG8844136.1"/>
    <property type="molecule type" value="Genomic_DNA"/>
</dbReference>
<evidence type="ECO:0000313" key="2">
    <source>
        <dbReference type="Proteomes" id="UP000789901"/>
    </source>
</evidence>
<sequence length="122" mass="14295">DFNTNQKRKGNSPLLSYMSTIGYVSIMEAYNITEPTWSRKDLHSQIDDLWLPPDTIMDFEIPVLRSAEDITNSDHKILEKQYKKVEETMKGIQEEKQLDNLWLIWNTVVKTAANKVHTVHLY</sequence>
<comment type="caution">
    <text evidence="1">The sequence shown here is derived from an EMBL/GenBank/DDBJ whole genome shotgun (WGS) entry which is preliminary data.</text>
</comment>
<dbReference type="Proteomes" id="UP000789901">
    <property type="component" value="Unassembled WGS sequence"/>
</dbReference>
<feature type="non-terminal residue" evidence="1">
    <location>
        <position position="1"/>
    </location>
</feature>
<organism evidence="1 2">
    <name type="scientific">Gigaspora margarita</name>
    <dbReference type="NCBI Taxonomy" id="4874"/>
    <lineage>
        <taxon>Eukaryota</taxon>
        <taxon>Fungi</taxon>
        <taxon>Fungi incertae sedis</taxon>
        <taxon>Mucoromycota</taxon>
        <taxon>Glomeromycotina</taxon>
        <taxon>Glomeromycetes</taxon>
        <taxon>Diversisporales</taxon>
        <taxon>Gigasporaceae</taxon>
        <taxon>Gigaspora</taxon>
    </lineage>
</organism>